<dbReference type="Pfam" id="PF22677">
    <property type="entry name" value="Ble-like_N"/>
    <property type="match status" value="1"/>
</dbReference>
<evidence type="ECO:0000313" key="4">
    <source>
        <dbReference type="Proteomes" id="UP001226389"/>
    </source>
</evidence>
<feature type="region of interest" description="Disordered" evidence="1">
    <location>
        <begin position="1"/>
        <end position="23"/>
    </location>
</feature>
<evidence type="ECO:0000313" key="3">
    <source>
        <dbReference type="EMBL" id="MDQ0120461.1"/>
    </source>
</evidence>
<dbReference type="SUPFAM" id="SSF54593">
    <property type="entry name" value="Glyoxalase/Bleomycin resistance protein/Dihydroxybiphenyl dioxygenase"/>
    <property type="match status" value="1"/>
</dbReference>
<dbReference type="InterPro" id="IPR029068">
    <property type="entry name" value="Glyas_Bleomycin-R_OHBP_Dase"/>
</dbReference>
<dbReference type="InterPro" id="IPR053863">
    <property type="entry name" value="Glyoxy/Ble-like_N"/>
</dbReference>
<proteinExistence type="predicted"/>
<evidence type="ECO:0000259" key="2">
    <source>
        <dbReference type="PROSITE" id="PS51819"/>
    </source>
</evidence>
<evidence type="ECO:0000256" key="1">
    <source>
        <dbReference type="SAM" id="MobiDB-lite"/>
    </source>
</evidence>
<dbReference type="PROSITE" id="PS51819">
    <property type="entry name" value="VOC"/>
    <property type="match status" value="1"/>
</dbReference>
<feature type="compositionally biased region" description="Polar residues" evidence="1">
    <location>
        <begin position="11"/>
        <end position="20"/>
    </location>
</feature>
<dbReference type="InterPro" id="IPR037523">
    <property type="entry name" value="VOC_core"/>
</dbReference>
<keyword evidence="3" id="KW-0456">Lyase</keyword>
<dbReference type="GO" id="GO:0016829">
    <property type="term" value="F:lyase activity"/>
    <property type="evidence" value="ECO:0007669"/>
    <property type="project" value="UniProtKB-KW"/>
</dbReference>
<gene>
    <name evidence="3" type="ORF">J2T22_003662</name>
</gene>
<feature type="domain" description="VOC" evidence="2">
    <location>
        <begin position="26"/>
        <end position="146"/>
    </location>
</feature>
<dbReference type="PANTHER" id="PTHR33993:SF2">
    <property type="entry name" value="VOC DOMAIN-CONTAINING PROTEIN"/>
    <property type="match status" value="1"/>
</dbReference>
<protein>
    <submittedName>
        <fullName evidence="3">Enzyme related to lactoylglutathione lyase</fullName>
    </submittedName>
</protein>
<comment type="caution">
    <text evidence="3">The sequence shown here is derived from an EMBL/GenBank/DDBJ whole genome shotgun (WGS) entry which is preliminary data.</text>
</comment>
<dbReference type="PANTHER" id="PTHR33993">
    <property type="entry name" value="GLYOXALASE-RELATED"/>
    <property type="match status" value="1"/>
</dbReference>
<keyword evidence="4" id="KW-1185">Reference proteome</keyword>
<dbReference type="EMBL" id="JAUSSY010000014">
    <property type="protein sequence ID" value="MDQ0120461.1"/>
    <property type="molecule type" value="Genomic_DNA"/>
</dbReference>
<organism evidence="3 4">
    <name type="scientific">Pseudarthrobacter defluvii</name>
    <dbReference type="NCBI Taxonomy" id="410837"/>
    <lineage>
        <taxon>Bacteria</taxon>
        <taxon>Bacillati</taxon>
        <taxon>Actinomycetota</taxon>
        <taxon>Actinomycetes</taxon>
        <taxon>Micrococcales</taxon>
        <taxon>Micrococcaceae</taxon>
        <taxon>Pseudarthrobacter</taxon>
    </lineage>
</organism>
<reference evidence="3 4" key="1">
    <citation type="submission" date="2023-07" db="EMBL/GenBank/DDBJ databases">
        <title>Sorghum-associated microbial communities from plants grown in Nebraska, USA.</title>
        <authorList>
            <person name="Schachtman D."/>
        </authorList>
    </citation>
    <scope>NUCLEOTIDE SEQUENCE [LARGE SCALE GENOMIC DNA]</scope>
    <source>
        <strain evidence="3 4">DS994</strain>
    </source>
</reference>
<sequence>MAPGRLRGKAPNQQTSTGTRRATMGGVVHFEIPADDQERARKFYRDALGWRIEPVPGMDYNMVITTDMDDAGQSTTPGAINGGMMAREGQITSPVITIDVPDINSTLKSVEESGGSVLIPKNEVPGMGYTAYFKDSEGNVMGLWENLPAGAAGA</sequence>
<dbReference type="CDD" id="cd07247">
    <property type="entry name" value="SgaA_N_like"/>
    <property type="match status" value="1"/>
</dbReference>
<dbReference type="InterPro" id="IPR052164">
    <property type="entry name" value="Anthracycline_SecMetBiosynth"/>
</dbReference>
<accession>A0ABT9UN05</accession>
<name>A0ABT9UN05_9MICC</name>
<dbReference type="Proteomes" id="UP001226389">
    <property type="component" value="Unassembled WGS sequence"/>
</dbReference>
<dbReference type="Gene3D" id="3.10.180.10">
    <property type="entry name" value="2,3-Dihydroxybiphenyl 1,2-Dioxygenase, domain 1"/>
    <property type="match status" value="1"/>
</dbReference>